<reference evidence="1" key="1">
    <citation type="submission" date="2021-07" db="EMBL/GenBank/DDBJ databases">
        <authorList>
            <person name="Catto M.A."/>
            <person name="Jacobson A."/>
            <person name="Kennedy G."/>
            <person name="Labadie P."/>
            <person name="Hunt B.G."/>
            <person name="Srinivasan R."/>
        </authorList>
    </citation>
    <scope>NUCLEOTIDE SEQUENCE</scope>
    <source>
        <strain evidence="1">PL_HMW_Pooled</strain>
        <tissue evidence="1">Head</tissue>
    </source>
</reference>
<dbReference type="SUPFAM" id="SSF52833">
    <property type="entry name" value="Thioredoxin-like"/>
    <property type="match status" value="1"/>
</dbReference>
<dbReference type="EMBL" id="JAHWGI010001090">
    <property type="protein sequence ID" value="KAK3922397.1"/>
    <property type="molecule type" value="Genomic_DNA"/>
</dbReference>
<gene>
    <name evidence="1" type="ORF">KUF71_011866</name>
</gene>
<dbReference type="InterPro" id="IPR051766">
    <property type="entry name" value="TXND_domain-containing"/>
</dbReference>
<dbReference type="Gene3D" id="3.40.30.10">
    <property type="entry name" value="Glutaredoxin"/>
    <property type="match status" value="1"/>
</dbReference>
<dbReference type="AlphaFoldDB" id="A0AAE1HJA9"/>
<organism evidence="1 2">
    <name type="scientific">Frankliniella fusca</name>
    <dbReference type="NCBI Taxonomy" id="407009"/>
    <lineage>
        <taxon>Eukaryota</taxon>
        <taxon>Metazoa</taxon>
        <taxon>Ecdysozoa</taxon>
        <taxon>Arthropoda</taxon>
        <taxon>Hexapoda</taxon>
        <taxon>Insecta</taxon>
        <taxon>Pterygota</taxon>
        <taxon>Neoptera</taxon>
        <taxon>Paraneoptera</taxon>
        <taxon>Thysanoptera</taxon>
        <taxon>Terebrantia</taxon>
        <taxon>Thripoidea</taxon>
        <taxon>Thripidae</taxon>
        <taxon>Frankliniella</taxon>
    </lineage>
</organism>
<protein>
    <submittedName>
        <fullName evidence="1">Thioredoxin domain-containing protein 3-like protein</fullName>
    </submittedName>
</protein>
<reference evidence="1" key="2">
    <citation type="journal article" date="2023" name="BMC Genomics">
        <title>Pest status, molecular evolution, and epigenetic factors derived from the genome assembly of Frankliniella fusca, a thysanopteran phytovirus vector.</title>
        <authorList>
            <person name="Catto M.A."/>
            <person name="Labadie P.E."/>
            <person name="Jacobson A.L."/>
            <person name="Kennedy G.G."/>
            <person name="Srinivasan R."/>
            <person name="Hunt B.G."/>
        </authorList>
    </citation>
    <scope>NUCLEOTIDE SEQUENCE</scope>
    <source>
        <strain evidence="1">PL_HMW_Pooled</strain>
    </source>
</reference>
<keyword evidence="2" id="KW-1185">Reference proteome</keyword>
<dbReference type="PANTHER" id="PTHR46135:SF3">
    <property type="entry name" value="NME_NM23 FAMILY MEMBER 8"/>
    <property type="match status" value="1"/>
</dbReference>
<comment type="caution">
    <text evidence="1">The sequence shown here is derived from an EMBL/GenBank/DDBJ whole genome shotgun (WGS) entry which is preliminary data.</text>
</comment>
<accession>A0AAE1HJA9</accession>
<sequence length="137" mass="14769">MVGATAQKKLLQLQTEVETDADWASAVLGQAGLSVVDVWPSWAGPCVAMRSKLIRFKLTEGGDAVHLFSANASAIEALARFREHSEPTWLLFGSGRLVCVYIGCDWPHLLRLVSSGQSTHQSLIWTLLGAYSLVGSG</sequence>
<dbReference type="InterPro" id="IPR036249">
    <property type="entry name" value="Thioredoxin-like_sf"/>
</dbReference>
<name>A0AAE1HJA9_9NEOP</name>
<dbReference type="PANTHER" id="PTHR46135">
    <property type="entry name" value="NME/NM23 FAMILY MEMBER 8"/>
    <property type="match status" value="1"/>
</dbReference>
<evidence type="ECO:0000313" key="1">
    <source>
        <dbReference type="EMBL" id="KAK3922397.1"/>
    </source>
</evidence>
<evidence type="ECO:0000313" key="2">
    <source>
        <dbReference type="Proteomes" id="UP001219518"/>
    </source>
</evidence>
<proteinExistence type="predicted"/>
<dbReference type="Proteomes" id="UP001219518">
    <property type="component" value="Unassembled WGS sequence"/>
</dbReference>